<evidence type="ECO:0000313" key="1">
    <source>
        <dbReference type="EMBL" id="MED1205232.1"/>
    </source>
</evidence>
<evidence type="ECO:0000313" key="2">
    <source>
        <dbReference type="Proteomes" id="UP001341444"/>
    </source>
</evidence>
<keyword evidence="2" id="KW-1185">Reference proteome</keyword>
<gene>
    <name evidence="1" type="ORF">P4T90_19470</name>
</gene>
<sequence length="42" mass="4573">MIRLPAARGKRAPAAEINPAEDDKNAAFIYVQSQFGINSKVN</sequence>
<reference evidence="1 2" key="1">
    <citation type="submission" date="2023-03" db="EMBL/GenBank/DDBJ databases">
        <title>Bacillus Genome Sequencing.</title>
        <authorList>
            <person name="Dunlap C."/>
        </authorList>
    </citation>
    <scope>NUCLEOTIDE SEQUENCE [LARGE SCALE GENOMIC DNA]</scope>
    <source>
        <strain evidence="1 2">B-23453</strain>
    </source>
</reference>
<comment type="caution">
    <text evidence="1">The sequence shown here is derived from an EMBL/GenBank/DDBJ whole genome shotgun (WGS) entry which is preliminary data.</text>
</comment>
<dbReference type="EMBL" id="JARMAB010000030">
    <property type="protein sequence ID" value="MED1205232.1"/>
    <property type="molecule type" value="Genomic_DNA"/>
</dbReference>
<accession>A0ABU6MPS8</accession>
<organism evidence="1 2">
    <name type="scientific">Heyndrickxia acidicola</name>
    <dbReference type="NCBI Taxonomy" id="209389"/>
    <lineage>
        <taxon>Bacteria</taxon>
        <taxon>Bacillati</taxon>
        <taxon>Bacillota</taxon>
        <taxon>Bacilli</taxon>
        <taxon>Bacillales</taxon>
        <taxon>Bacillaceae</taxon>
        <taxon>Heyndrickxia</taxon>
    </lineage>
</organism>
<name>A0ABU6MPS8_9BACI</name>
<dbReference type="Proteomes" id="UP001341444">
    <property type="component" value="Unassembled WGS sequence"/>
</dbReference>
<proteinExistence type="predicted"/>
<dbReference type="RefSeq" id="WP_260525537.1">
    <property type="nucleotide sequence ID" value="NZ_JARMAB010000030.1"/>
</dbReference>
<protein>
    <submittedName>
        <fullName evidence="1">Uncharacterized protein</fullName>
    </submittedName>
</protein>